<evidence type="ECO:0000256" key="1">
    <source>
        <dbReference type="SAM" id="MobiDB-lite"/>
    </source>
</evidence>
<evidence type="ECO:0000313" key="2">
    <source>
        <dbReference type="EMBL" id="TNN25598.1"/>
    </source>
</evidence>
<gene>
    <name evidence="2" type="ORF">EYF80_064271</name>
</gene>
<dbReference type="EMBL" id="SRLO01012125">
    <property type="protein sequence ID" value="TNN25598.1"/>
    <property type="molecule type" value="Genomic_DNA"/>
</dbReference>
<organism evidence="2 3">
    <name type="scientific">Liparis tanakae</name>
    <name type="common">Tanaka's snailfish</name>
    <dbReference type="NCBI Taxonomy" id="230148"/>
    <lineage>
        <taxon>Eukaryota</taxon>
        <taxon>Metazoa</taxon>
        <taxon>Chordata</taxon>
        <taxon>Craniata</taxon>
        <taxon>Vertebrata</taxon>
        <taxon>Euteleostomi</taxon>
        <taxon>Actinopterygii</taxon>
        <taxon>Neopterygii</taxon>
        <taxon>Teleostei</taxon>
        <taxon>Neoteleostei</taxon>
        <taxon>Acanthomorphata</taxon>
        <taxon>Eupercaria</taxon>
        <taxon>Perciformes</taxon>
        <taxon>Cottioidei</taxon>
        <taxon>Cottales</taxon>
        <taxon>Liparidae</taxon>
        <taxon>Liparis</taxon>
    </lineage>
</organism>
<dbReference type="AlphaFoldDB" id="A0A4Z2E9W0"/>
<dbReference type="Proteomes" id="UP000314294">
    <property type="component" value="Unassembled WGS sequence"/>
</dbReference>
<protein>
    <submittedName>
        <fullName evidence="2">Uncharacterized protein</fullName>
    </submittedName>
</protein>
<comment type="caution">
    <text evidence="2">The sequence shown here is derived from an EMBL/GenBank/DDBJ whole genome shotgun (WGS) entry which is preliminary data.</text>
</comment>
<evidence type="ECO:0000313" key="3">
    <source>
        <dbReference type="Proteomes" id="UP000314294"/>
    </source>
</evidence>
<feature type="region of interest" description="Disordered" evidence="1">
    <location>
        <begin position="16"/>
        <end position="51"/>
    </location>
</feature>
<feature type="compositionally biased region" description="Polar residues" evidence="1">
    <location>
        <begin position="18"/>
        <end position="34"/>
    </location>
</feature>
<reference evidence="2 3" key="1">
    <citation type="submission" date="2019-03" db="EMBL/GenBank/DDBJ databases">
        <title>First draft genome of Liparis tanakae, snailfish: a comprehensive survey of snailfish specific genes.</title>
        <authorList>
            <person name="Kim W."/>
            <person name="Song I."/>
            <person name="Jeong J.-H."/>
            <person name="Kim D."/>
            <person name="Kim S."/>
            <person name="Ryu S."/>
            <person name="Song J.Y."/>
            <person name="Lee S.K."/>
        </authorList>
    </citation>
    <scope>NUCLEOTIDE SEQUENCE [LARGE SCALE GENOMIC DNA]</scope>
    <source>
        <tissue evidence="2">Muscle</tissue>
    </source>
</reference>
<proteinExistence type="predicted"/>
<accession>A0A4Z2E9W0</accession>
<keyword evidence="3" id="KW-1185">Reference proteome</keyword>
<name>A0A4Z2E9W0_9TELE</name>
<sequence length="89" mass="9256">MLLTLVEANAKHAARYTGGTSNAGDADVGTSNHTAGKLGVSRATGREGVREGQENRTELLFTSSPAAELIIIIIVSVTARRPKTGTALH</sequence>